<dbReference type="GO" id="GO:0016020">
    <property type="term" value="C:membrane"/>
    <property type="evidence" value="ECO:0007669"/>
    <property type="project" value="InterPro"/>
</dbReference>
<accession>A0A7M1VM15</accession>
<dbReference type="GeneID" id="63369376"/>
<sequence length="79" mass="9280">MFTLQWLVVRVVSLFVSLTILIDLEMLIVIFGFLIVHISIGLKTIIYDYIHFQKIKLILLILVRISAIEISRYTLELFI</sequence>
<reference evidence="2" key="1">
    <citation type="journal article" date="2020" name="Phytotaxa">
        <title>Sarcopeltis gen. nov. (Gigartinaceae, Rhodophyta), with S. skottsbergii comb. nov. from southern South America and S. antarctica sp. nov. from the Antarctic Peninsula.</title>
        <authorList>
            <person name="Hughey J.R."/>
            <person name="Leister G.L."/>
            <person name="Gabrielson P.W."/>
            <person name="Hommersand M.H."/>
        </authorList>
    </citation>
    <scope>NUCLEOTIDE SEQUENCE</scope>
</reference>
<feature type="transmembrane region" description="Helical" evidence="1">
    <location>
        <begin position="12"/>
        <end position="36"/>
    </location>
</feature>
<dbReference type="Gene3D" id="1.20.1300.10">
    <property type="entry name" value="Fumarate reductase/succinate dehydrogenase, transmembrane subunit"/>
    <property type="match status" value="1"/>
</dbReference>
<name>A0A7M1VM15_SARSK</name>
<dbReference type="EMBL" id="MT032181">
    <property type="protein sequence ID" value="QOS04472.1"/>
    <property type="molecule type" value="Genomic_DNA"/>
</dbReference>
<proteinExistence type="predicted"/>
<keyword evidence="1" id="KW-0812">Transmembrane</keyword>
<organism evidence="2">
    <name type="scientific">Sarcopeltis skottsbergii</name>
    <name type="common">Red alga</name>
    <name type="synonym">Gigartina skottsbergii</name>
    <dbReference type="NCBI Taxonomy" id="2765380"/>
    <lineage>
        <taxon>Eukaryota</taxon>
        <taxon>Rhodophyta</taxon>
        <taxon>Florideophyceae</taxon>
        <taxon>Rhodymeniophycidae</taxon>
        <taxon>Gigartinales</taxon>
        <taxon>Gigartinaceae</taxon>
        <taxon>Sarcopeltis</taxon>
    </lineage>
</organism>
<keyword evidence="1" id="KW-1133">Transmembrane helix</keyword>
<geneLocation type="mitochondrion" evidence="2"/>
<evidence type="ECO:0000256" key="1">
    <source>
        <dbReference type="SAM" id="Phobius"/>
    </source>
</evidence>
<dbReference type="SUPFAM" id="SSF81343">
    <property type="entry name" value="Fumarate reductase respiratory complex transmembrane subunits"/>
    <property type="match status" value="1"/>
</dbReference>
<keyword evidence="1" id="KW-0472">Membrane</keyword>
<dbReference type="InterPro" id="IPR034804">
    <property type="entry name" value="SQR/QFR_C/D"/>
</dbReference>
<gene>
    <name evidence="2" type="primary">sdh4</name>
</gene>
<dbReference type="RefSeq" id="YP_010027351.1">
    <property type="nucleotide sequence ID" value="NC_053772.1"/>
</dbReference>
<keyword evidence="2" id="KW-0496">Mitochondrion</keyword>
<dbReference type="AlphaFoldDB" id="A0A7M1VM15"/>
<protein>
    <submittedName>
        <fullName evidence="2">Succinate:cytochrome c oxidoreductase subunit 4</fullName>
    </submittedName>
</protein>
<evidence type="ECO:0000313" key="2">
    <source>
        <dbReference type="EMBL" id="QOS04472.1"/>
    </source>
</evidence>